<evidence type="ECO:0000259" key="3">
    <source>
        <dbReference type="Pfam" id="PF00483"/>
    </source>
</evidence>
<evidence type="ECO:0000313" key="6">
    <source>
        <dbReference type="Proteomes" id="UP000342249"/>
    </source>
</evidence>
<dbReference type="EC" id="2.7.7.27" evidence="5"/>
<proteinExistence type="inferred from homology"/>
<keyword evidence="5" id="KW-0808">Transferase</keyword>
<dbReference type="SUPFAM" id="SSF53448">
    <property type="entry name" value="Nucleotide-diphospho-sugar transferases"/>
    <property type="match status" value="1"/>
</dbReference>
<evidence type="ECO:0000259" key="4">
    <source>
        <dbReference type="Pfam" id="PF24894"/>
    </source>
</evidence>
<dbReference type="PANTHER" id="PTHR43523:SF6">
    <property type="entry name" value="GLYCOGEN BIOSYNTHESIS PROTEIN GLGD"/>
    <property type="match status" value="1"/>
</dbReference>
<feature type="domain" description="Nucleotidyl transferase" evidence="3">
    <location>
        <begin position="20"/>
        <end position="154"/>
    </location>
</feature>
<dbReference type="InterPro" id="IPR005835">
    <property type="entry name" value="NTP_transferase_dom"/>
</dbReference>
<dbReference type="RefSeq" id="WP_152753383.1">
    <property type="nucleotide sequence ID" value="NZ_JAIZZU010000002.1"/>
</dbReference>
<dbReference type="Pfam" id="PF24894">
    <property type="entry name" value="Hexapep_GlmU"/>
    <property type="match status" value="1"/>
</dbReference>
<dbReference type="CDD" id="cd02508">
    <property type="entry name" value="ADP_Glucose_PP"/>
    <property type="match status" value="1"/>
</dbReference>
<dbReference type="PANTHER" id="PTHR43523">
    <property type="entry name" value="GLUCOSE-1-PHOSPHATE ADENYLYLTRANSFERASE-RELATED"/>
    <property type="match status" value="1"/>
</dbReference>
<accession>A0A5N7J5H4</accession>
<dbReference type="CDD" id="cd04651">
    <property type="entry name" value="LbH_G1P_AT_C"/>
    <property type="match status" value="1"/>
</dbReference>
<evidence type="ECO:0000256" key="1">
    <source>
        <dbReference type="ARBA" id="ARBA00010443"/>
    </source>
</evidence>
<dbReference type="GO" id="GO:0005978">
    <property type="term" value="P:glycogen biosynthetic process"/>
    <property type="evidence" value="ECO:0007669"/>
    <property type="project" value="UniProtKB-KW"/>
</dbReference>
<dbReference type="InterPro" id="IPR011832">
    <property type="entry name" value="GlgDAde_trans"/>
</dbReference>
<dbReference type="InterPro" id="IPR011831">
    <property type="entry name" value="ADP-Glc_PPase"/>
</dbReference>
<dbReference type="SUPFAM" id="SSF51161">
    <property type="entry name" value="Trimeric LpxA-like enzymes"/>
    <property type="match status" value="1"/>
</dbReference>
<keyword evidence="5" id="KW-0548">Nucleotidyltransferase</keyword>
<dbReference type="Gene3D" id="3.90.550.10">
    <property type="entry name" value="Spore Coat Polysaccharide Biosynthesis Protein SpsA, Chain A"/>
    <property type="match status" value="1"/>
</dbReference>
<comment type="similarity">
    <text evidence="1">Belongs to the bacterial/plant glucose-1-phosphate adenylyltransferase family.</text>
</comment>
<dbReference type="EMBL" id="SPSF01000043">
    <property type="protein sequence ID" value="MPQ63995.1"/>
    <property type="molecule type" value="Genomic_DNA"/>
</dbReference>
<comment type="caution">
    <text evidence="5">The sequence shown here is derived from an EMBL/GenBank/DDBJ whole genome shotgun (WGS) entry which is preliminary data.</text>
</comment>
<evidence type="ECO:0000313" key="5">
    <source>
        <dbReference type="EMBL" id="MPQ63995.1"/>
    </source>
</evidence>
<dbReference type="NCBIfam" id="TIGR02092">
    <property type="entry name" value="glgD"/>
    <property type="match status" value="1"/>
</dbReference>
<dbReference type="Gene3D" id="2.160.10.10">
    <property type="entry name" value="Hexapeptide repeat proteins"/>
    <property type="match status" value="1"/>
</dbReference>
<name>A0A5N7J5H4_9CLOT</name>
<feature type="domain" description="Glucose-1-phosphate adenylyltransferase/Bifunctional protein GlmU-like C-terminal hexapeptide" evidence="4">
    <location>
        <begin position="285"/>
        <end position="352"/>
    </location>
</feature>
<dbReference type="InterPro" id="IPR011004">
    <property type="entry name" value="Trimer_LpxA-like_sf"/>
</dbReference>
<reference evidence="5 6" key="1">
    <citation type="journal article" date="2019" name="Lett. Appl. Microbiol.">
        <title>A case of 'blown pack' spoilage of vacuum-packaged pork likely associated with Clostridium estertheticum in Canada.</title>
        <authorList>
            <person name="Zhang P."/>
            <person name="Ward P."/>
            <person name="McMullen L.M."/>
            <person name="Yang X."/>
        </authorList>
    </citation>
    <scope>NUCLEOTIDE SEQUENCE [LARGE SCALE GENOMIC DNA]</scope>
    <source>
        <strain evidence="5 6">MA19</strain>
    </source>
</reference>
<organism evidence="5 6">
    <name type="scientific">Clostridium estertheticum</name>
    <dbReference type="NCBI Taxonomy" id="238834"/>
    <lineage>
        <taxon>Bacteria</taxon>
        <taxon>Bacillati</taxon>
        <taxon>Bacillota</taxon>
        <taxon>Clostridia</taxon>
        <taxon>Eubacteriales</taxon>
        <taxon>Clostridiaceae</taxon>
        <taxon>Clostridium</taxon>
    </lineage>
</organism>
<dbReference type="GO" id="GO:0008878">
    <property type="term" value="F:glucose-1-phosphate adenylyltransferase activity"/>
    <property type="evidence" value="ECO:0007669"/>
    <property type="project" value="UniProtKB-EC"/>
</dbReference>
<protein>
    <submittedName>
        <fullName evidence="5">Glucose-1-phosphate adenylyltransferase subunit GlgD</fullName>
        <ecNumber evidence="5">2.7.7.27</ecNumber>
    </submittedName>
</protein>
<dbReference type="Pfam" id="PF00483">
    <property type="entry name" value="NTP_transferase"/>
    <property type="match status" value="1"/>
</dbReference>
<gene>
    <name evidence="5" type="primary">glgD</name>
    <name evidence="5" type="ORF">E4V82_18010</name>
</gene>
<dbReference type="AlphaFoldDB" id="A0A5N7J5H4"/>
<dbReference type="InterPro" id="IPR029044">
    <property type="entry name" value="Nucleotide-diphossugar_trans"/>
</dbReference>
<keyword evidence="2" id="KW-0320">Glycogen biosynthesis</keyword>
<evidence type="ECO:0000256" key="2">
    <source>
        <dbReference type="ARBA" id="ARBA00023056"/>
    </source>
</evidence>
<sequence length="372" mass="42479">MLENYMGILMLNEREDNIKSLTKSRPIAAIPIGGRYRIIDFVLSNMVNSGIHNVGIFTNTKSRSLVDHLGSGKPWDLDRKINGLYVFNHTSERSELRDIDVLNDNMEYIYKSKQDYVIISSSYMLCNMDYNEAAIYHEQSGSDVTVLYKKTETGKSDYLSCSTLYISEENKILSVGKNIGSSDKINISMEMFIMKKSTLIDIVKKSKQTGYHNSIKEVIYEHIMKLNVNAFEFKGYIKRIDSLKNYYTANMDLLNTKVTKELFFSNGLIYTKNKNEASTKYFNGAKVNNALISNGCILKGKIQNSIISRSVTVHEEVEIENCIIFENCEIKKGCKLTNVIIDRNVIMGENTVLKGSDDFPVVIEKKVEQYQF</sequence>
<dbReference type="InterPro" id="IPR056818">
    <property type="entry name" value="GlmU/GlgC-like_hexapep"/>
</dbReference>
<dbReference type="Proteomes" id="UP000342249">
    <property type="component" value="Unassembled WGS sequence"/>
</dbReference>